<dbReference type="RefSeq" id="WP_320184435.1">
    <property type="nucleotide sequence ID" value="NZ_CP138332.1"/>
</dbReference>
<dbReference type="Proteomes" id="UP001597525">
    <property type="component" value="Unassembled WGS sequence"/>
</dbReference>
<evidence type="ECO:0000313" key="2">
    <source>
        <dbReference type="Proteomes" id="UP001597525"/>
    </source>
</evidence>
<name>A0ABW6BBR3_9SPHI</name>
<reference evidence="2" key="1">
    <citation type="journal article" date="2019" name="Int. J. Syst. Evol. Microbiol.">
        <title>The Global Catalogue of Microorganisms (GCM) 10K type strain sequencing project: providing services to taxonomists for standard genome sequencing and annotation.</title>
        <authorList>
            <consortium name="The Broad Institute Genomics Platform"/>
            <consortium name="The Broad Institute Genome Sequencing Center for Infectious Disease"/>
            <person name="Wu L."/>
            <person name="Ma J."/>
        </authorList>
    </citation>
    <scope>NUCLEOTIDE SEQUENCE [LARGE SCALE GENOMIC DNA]</scope>
    <source>
        <strain evidence="2">KCTC 22814</strain>
    </source>
</reference>
<organism evidence="1 2">
    <name type="scientific">Sphingobacterium bambusae</name>
    <dbReference type="NCBI Taxonomy" id="662858"/>
    <lineage>
        <taxon>Bacteria</taxon>
        <taxon>Pseudomonadati</taxon>
        <taxon>Bacteroidota</taxon>
        <taxon>Sphingobacteriia</taxon>
        <taxon>Sphingobacteriales</taxon>
        <taxon>Sphingobacteriaceae</taxon>
        <taxon>Sphingobacterium</taxon>
    </lineage>
</organism>
<keyword evidence="2" id="KW-1185">Reference proteome</keyword>
<proteinExistence type="predicted"/>
<protein>
    <submittedName>
        <fullName evidence="1">Uncharacterized protein</fullName>
    </submittedName>
</protein>
<dbReference type="EMBL" id="JBHUPB010000002">
    <property type="protein sequence ID" value="MFD2965959.1"/>
    <property type="molecule type" value="Genomic_DNA"/>
</dbReference>
<comment type="caution">
    <text evidence="1">The sequence shown here is derived from an EMBL/GenBank/DDBJ whole genome shotgun (WGS) entry which is preliminary data.</text>
</comment>
<accession>A0ABW6BBR3</accession>
<evidence type="ECO:0000313" key="1">
    <source>
        <dbReference type="EMBL" id="MFD2965959.1"/>
    </source>
</evidence>
<gene>
    <name evidence="1" type="ORF">ACFS7Y_01080</name>
</gene>
<sequence length="162" mass="19053">MDMDLRLDKYDFHYQFRMNPHAFDWNFHPERIIIRNEALRTRDEELYARYLQATSSSRADSSNRADQELKSFRKAQAHLRQLSGVEAAELLENESVAILRSDIHWQEADAIFTAKAIPELDISLLVGEEQDEQLILNYVYPAWLADRSLVWLDLSELPLKFL</sequence>